<keyword evidence="2" id="KW-1185">Reference proteome</keyword>
<reference evidence="2" key="1">
    <citation type="submission" date="2011-05" db="EMBL/GenBank/DDBJ databases">
        <authorList>
            <person name="Richards S.R."/>
            <person name="Qu J."/>
            <person name="Jiang H."/>
            <person name="Jhangiani S.N."/>
            <person name="Agravi P."/>
            <person name="Goodspeed R."/>
            <person name="Gross S."/>
            <person name="Mandapat C."/>
            <person name="Jackson L."/>
            <person name="Mathew T."/>
            <person name="Pu L."/>
            <person name="Thornton R."/>
            <person name="Saada N."/>
            <person name="Wilczek-Boney K.B."/>
            <person name="Lee S."/>
            <person name="Kovar C."/>
            <person name="Wu Y."/>
            <person name="Scherer S.E."/>
            <person name="Worley K.C."/>
            <person name="Muzny D.M."/>
            <person name="Gibbs R."/>
        </authorList>
    </citation>
    <scope>NUCLEOTIDE SEQUENCE</scope>
    <source>
        <strain evidence="2">Brora</strain>
    </source>
</reference>
<evidence type="ECO:0008006" key="3">
    <source>
        <dbReference type="Google" id="ProtNLM"/>
    </source>
</evidence>
<sequence length="483" mass="55850">MRLSRKIALLLGALSILLVGVFGPLFAIVHQHTNIYNRMLIDTRLAVENVFNLEPVTHYSSSGHSEKKFRYLDFKIGQPETYRLKNIDKKSYFQSVGSVQCFIDGTNWKLITGDNNSLMQTSDKITNVTMCACLDGWYGVQCSIPGVVMRSMISFDIPLNMFKVRENPRRIVHALNVNRELDMFEVRVNELEEAVDVYLICESNFSAFGDPKPLFFLDRFRRGFLHQFQHKIVYIFQDSFPEGGREDGWIADGYQRTFLGQQGIKQLSGLRNDDLFVLLDADEIPKKEILLFLKLHDGFNEPIRLNLRWTVFGFFWKVPNRTTEIISISSIAMLHNAMGNDAKLLRTGKLHPSLSNSFFAAGGAFQTWTLGEEGDEAGWHCSWCFDPEDIRWKLNSAQNGDKPRWGDYAKKKNLTYIKGLIRTGTWFNDVDRFDYQPPKMVVLNIPQYVLQHPAKFRSLLVNLYDERIFQKTLDEFQKWFGIA</sequence>
<reference evidence="1" key="2">
    <citation type="submission" date="2015-02" db="UniProtKB">
        <authorList>
            <consortium name="EnsemblMetazoa"/>
        </authorList>
    </citation>
    <scope>IDENTIFICATION</scope>
</reference>
<evidence type="ECO:0000313" key="2">
    <source>
        <dbReference type="Proteomes" id="UP000014500"/>
    </source>
</evidence>
<dbReference type="InterPro" id="IPR006813">
    <property type="entry name" value="Glyco_trans_17"/>
</dbReference>
<dbReference type="HOGENOM" id="CLU_029534_0_0_1"/>
<dbReference type="EnsemblMetazoa" id="SMAR012219-RA">
    <property type="protein sequence ID" value="SMAR012219-PA"/>
    <property type="gene ID" value="SMAR012219"/>
</dbReference>
<dbReference type="GO" id="GO:0006044">
    <property type="term" value="P:N-acetylglucosamine metabolic process"/>
    <property type="evidence" value="ECO:0007669"/>
    <property type="project" value="TreeGrafter"/>
</dbReference>
<organism evidence="1 2">
    <name type="scientific">Strigamia maritima</name>
    <name type="common">European centipede</name>
    <name type="synonym">Geophilus maritimus</name>
    <dbReference type="NCBI Taxonomy" id="126957"/>
    <lineage>
        <taxon>Eukaryota</taxon>
        <taxon>Metazoa</taxon>
        <taxon>Ecdysozoa</taxon>
        <taxon>Arthropoda</taxon>
        <taxon>Myriapoda</taxon>
        <taxon>Chilopoda</taxon>
        <taxon>Pleurostigmophora</taxon>
        <taxon>Geophilomorpha</taxon>
        <taxon>Linotaeniidae</taxon>
        <taxon>Strigamia</taxon>
    </lineage>
</organism>
<accession>T1JEH3</accession>
<dbReference type="AlphaFoldDB" id="T1JEH3"/>
<dbReference type="GO" id="GO:0016020">
    <property type="term" value="C:membrane"/>
    <property type="evidence" value="ECO:0007669"/>
    <property type="project" value="InterPro"/>
</dbReference>
<dbReference type="GO" id="GO:0003830">
    <property type="term" value="F:beta-1,4-mannosylglycoprotein 4-beta-N-acetylglucosaminyltransferase activity"/>
    <property type="evidence" value="ECO:0007669"/>
    <property type="project" value="InterPro"/>
</dbReference>
<dbReference type="eggNOG" id="ENOG502QUBY">
    <property type="taxonomic scope" value="Eukaryota"/>
</dbReference>
<protein>
    <recommendedName>
        <fullName evidence="3">Beta-1,4-mannosyl-glycoprotein 4-beta-N-acetylglucosaminyltransferase</fullName>
    </recommendedName>
</protein>
<evidence type="ECO:0000313" key="1">
    <source>
        <dbReference type="EnsemblMetazoa" id="SMAR012219-PA"/>
    </source>
</evidence>
<dbReference type="Pfam" id="PF04724">
    <property type="entry name" value="Glyco_transf_17"/>
    <property type="match status" value="1"/>
</dbReference>
<dbReference type="Proteomes" id="UP000014500">
    <property type="component" value="Unassembled WGS sequence"/>
</dbReference>
<dbReference type="PANTHER" id="PTHR12224:SF0">
    <property type="entry name" value="BETA-1,4-MANNOSYL-GLYCOPROTEIN 4-BETA-N-ACETYLGLUCOSAMINYLTRANSFERASE"/>
    <property type="match status" value="1"/>
</dbReference>
<dbReference type="PANTHER" id="PTHR12224">
    <property type="entry name" value="BETA-1,4-MANNOSYL-GLYCOPROTEIN BETA-1,4-N-ACETYLGLUCOSAMINYL-TRANSFERASE"/>
    <property type="match status" value="1"/>
</dbReference>
<dbReference type="EMBL" id="JH432117">
    <property type="status" value="NOT_ANNOTATED_CDS"/>
    <property type="molecule type" value="Genomic_DNA"/>
</dbReference>
<dbReference type="PhylomeDB" id="T1JEH3"/>
<name>T1JEH3_STRMM</name>
<proteinExistence type="predicted"/>
<dbReference type="OMA" id="QPEIIWR"/>